<reference evidence="1" key="1">
    <citation type="submission" date="2018-07" db="EMBL/GenBank/DDBJ databases">
        <title>Comparative genomics of catfishes provides insights into carnivory and benthic adaptation.</title>
        <authorList>
            <person name="Zhang Y."/>
            <person name="Wang D."/>
            <person name="Peng Z."/>
            <person name="Zheng S."/>
            <person name="Shao F."/>
            <person name="Tao W."/>
        </authorList>
    </citation>
    <scope>NUCLEOTIDE SEQUENCE</scope>
    <source>
        <strain evidence="1">Chongqing</strain>
    </source>
</reference>
<dbReference type="EMBL" id="MU564352">
    <property type="protein sequence ID" value="KAI5612022.1"/>
    <property type="molecule type" value="Genomic_DNA"/>
</dbReference>
<keyword evidence="2" id="KW-1185">Reference proteome</keyword>
<organism evidence="1 2">
    <name type="scientific">Silurus asotus</name>
    <name type="common">Amur catfish</name>
    <name type="synonym">Parasilurus asotus</name>
    <dbReference type="NCBI Taxonomy" id="30991"/>
    <lineage>
        <taxon>Eukaryota</taxon>
        <taxon>Metazoa</taxon>
        <taxon>Chordata</taxon>
        <taxon>Craniata</taxon>
        <taxon>Vertebrata</taxon>
        <taxon>Euteleostomi</taxon>
        <taxon>Actinopterygii</taxon>
        <taxon>Neopterygii</taxon>
        <taxon>Teleostei</taxon>
        <taxon>Ostariophysi</taxon>
        <taxon>Siluriformes</taxon>
        <taxon>Siluridae</taxon>
        <taxon>Silurus</taxon>
    </lineage>
</organism>
<comment type="caution">
    <text evidence="1">The sequence shown here is derived from an EMBL/GenBank/DDBJ whole genome shotgun (WGS) entry which is preliminary data.</text>
</comment>
<gene>
    <name evidence="1" type="ORF">C0J50_0690</name>
</gene>
<proteinExistence type="predicted"/>
<name>A0AAD5AAD6_SILAS</name>
<accession>A0AAD5AAD6</accession>
<sequence>MLWFYCPVPTLARFYLLISVSRRMKEFGKQENVDVEIPSESVLPEAKPFLLTFLDDSTAERRDTGNMFSTKRLKKKSQSVDVASQGFSSFIPSLSINRSSSPVAKTTTIEVQENNTTNSQRRVPRCSELKRGYTIETRQPMPYSCHRTASHTSTALTHPLELFSSGIKRVQQRDAKVRSLGAAL</sequence>
<evidence type="ECO:0000313" key="2">
    <source>
        <dbReference type="Proteomes" id="UP001205998"/>
    </source>
</evidence>
<dbReference type="AlphaFoldDB" id="A0AAD5AAD6"/>
<evidence type="ECO:0000313" key="1">
    <source>
        <dbReference type="EMBL" id="KAI5612022.1"/>
    </source>
</evidence>
<dbReference type="Proteomes" id="UP001205998">
    <property type="component" value="Unassembled WGS sequence"/>
</dbReference>
<protein>
    <submittedName>
        <fullName evidence="1">Oxidation resistance protein 1 isoform X2</fullName>
    </submittedName>
</protein>